<dbReference type="PANTHER" id="PTHR32071">
    <property type="entry name" value="TRANSCRIPTIONAL REGULATORY PROTEIN"/>
    <property type="match status" value="1"/>
</dbReference>
<keyword evidence="3" id="KW-0805">Transcription regulation</keyword>
<proteinExistence type="predicted"/>
<keyword evidence="9" id="KW-1185">Reference proteome</keyword>
<reference evidence="8 9" key="1">
    <citation type="submission" date="2021-05" db="EMBL/GenBank/DDBJ databases">
        <title>Petroleum and Energy Research Collection (APPE): ex situ preservation of microbial diversity associated with the oil industry and exploitation of its biotechnological potential.</title>
        <authorList>
            <person name="Paixao C.T.M."/>
            <person name="Gomes M.B."/>
            <person name="Oliveira V.M."/>
        </authorList>
    </citation>
    <scope>NUCLEOTIDE SEQUENCE [LARGE SCALE GENOMIC DNA]</scope>
    <source>
        <strain evidence="8 9">LIT2</strain>
    </source>
</reference>
<dbReference type="Gene3D" id="1.10.10.60">
    <property type="entry name" value="Homeodomain-like"/>
    <property type="match status" value="1"/>
</dbReference>
<evidence type="ECO:0000313" key="8">
    <source>
        <dbReference type="EMBL" id="MBZ9567184.1"/>
    </source>
</evidence>
<dbReference type="EMBL" id="JAGXFD010000001">
    <property type="protein sequence ID" value="MBZ9567184.1"/>
    <property type="molecule type" value="Genomic_DNA"/>
</dbReference>
<evidence type="ECO:0000259" key="7">
    <source>
        <dbReference type="PROSITE" id="PS50045"/>
    </source>
</evidence>
<feature type="domain" description="Sigma-54 factor interaction" evidence="7">
    <location>
        <begin position="186"/>
        <end position="415"/>
    </location>
</feature>
<dbReference type="PROSITE" id="PS50045">
    <property type="entry name" value="SIGMA54_INTERACT_4"/>
    <property type="match status" value="1"/>
</dbReference>
<feature type="compositionally biased region" description="Low complexity" evidence="6">
    <location>
        <begin position="450"/>
        <end position="474"/>
    </location>
</feature>
<dbReference type="NCBIfam" id="NF003451">
    <property type="entry name" value="PRK05022.1"/>
    <property type="match status" value="1"/>
</dbReference>
<dbReference type="SUPFAM" id="SSF52540">
    <property type="entry name" value="P-loop containing nucleoside triphosphate hydrolases"/>
    <property type="match status" value="1"/>
</dbReference>
<evidence type="ECO:0000256" key="3">
    <source>
        <dbReference type="ARBA" id="ARBA00023015"/>
    </source>
</evidence>
<sequence length="525" mass="56848">MTRFYQALRALLTRLADGAPPDSLPGWWSDLLGTLVGDYPADASTLMVATDTGLQPVAVLGLPADVRGRHFALADHPRLAAIASHDAVCRFPPDSPLPDPFDGLLDEDLSTVHDCLGVALRDGERLIGVLTLDALEAGRLATLDDEELLAKAHLLGTCLRLASQLNQTRSRLSEALDHERQPQPALHWNSPAMRRLDEAIDLVAPTDMCVLLQGETGVGKERVVRALHARSARHQGPLVQVNCASLPESLIESELFGHRRGAFSGAIQDHRGHFAMADGGTLMLDEIGELPLALQPKLLRALQEGEIQPLGSERVQHVDVRVIAVTNRDLAAEAAAGRFREDLYHRLSAFPLQVPPLRERREDLPLLAGHFLADNRVRLGITNLRLSADAEAALADWHWPGNVRELEHTLGRAALRALGDSLGEAGGRDPETRRQAVVRITRAHLDLPDTAPSSAMPAPATATGEPPAGRTAAPDEPLRQATDRFQSRYIAAALDAHDGNWSATARSLGVDSGNLHRLARRLGLK</sequence>
<dbReference type="InterPro" id="IPR025943">
    <property type="entry name" value="Sigma_54_int_dom_ATP-bd_2"/>
</dbReference>
<dbReference type="PROSITE" id="PS00675">
    <property type="entry name" value="SIGMA54_INTERACT_1"/>
    <property type="match status" value="1"/>
</dbReference>
<feature type="region of interest" description="Disordered" evidence="6">
    <location>
        <begin position="447"/>
        <end position="475"/>
    </location>
</feature>
<evidence type="ECO:0000313" key="9">
    <source>
        <dbReference type="Proteomes" id="UP001319883"/>
    </source>
</evidence>
<evidence type="ECO:0000256" key="6">
    <source>
        <dbReference type="SAM" id="MobiDB-lite"/>
    </source>
</evidence>
<dbReference type="InterPro" id="IPR009057">
    <property type="entry name" value="Homeodomain-like_sf"/>
</dbReference>
<organism evidence="8 9">
    <name type="scientific">Modicisalibacter tunisiensis</name>
    <dbReference type="NCBI Taxonomy" id="390637"/>
    <lineage>
        <taxon>Bacteria</taxon>
        <taxon>Pseudomonadati</taxon>
        <taxon>Pseudomonadota</taxon>
        <taxon>Gammaproteobacteria</taxon>
        <taxon>Oceanospirillales</taxon>
        <taxon>Halomonadaceae</taxon>
        <taxon>Modicisalibacter</taxon>
    </lineage>
</organism>
<dbReference type="Gene3D" id="1.10.8.60">
    <property type="match status" value="1"/>
</dbReference>
<evidence type="ECO:0000256" key="4">
    <source>
        <dbReference type="ARBA" id="ARBA00023125"/>
    </source>
</evidence>
<accession>A0ABS7WX41</accession>
<dbReference type="CDD" id="cd00009">
    <property type="entry name" value="AAA"/>
    <property type="match status" value="1"/>
</dbReference>
<dbReference type="InterPro" id="IPR025662">
    <property type="entry name" value="Sigma_54_int_dom_ATP-bd_1"/>
</dbReference>
<evidence type="ECO:0000256" key="1">
    <source>
        <dbReference type="ARBA" id="ARBA00022741"/>
    </source>
</evidence>
<dbReference type="InterPro" id="IPR003593">
    <property type="entry name" value="AAA+_ATPase"/>
</dbReference>
<dbReference type="InterPro" id="IPR027417">
    <property type="entry name" value="P-loop_NTPase"/>
</dbReference>
<name>A0ABS7WX41_9GAMM</name>
<protein>
    <submittedName>
        <fullName evidence="8">Nitric oxide reductase transcriptional regulator NorR</fullName>
    </submittedName>
</protein>
<dbReference type="SUPFAM" id="SSF55781">
    <property type="entry name" value="GAF domain-like"/>
    <property type="match status" value="1"/>
</dbReference>
<dbReference type="Gene3D" id="3.40.50.300">
    <property type="entry name" value="P-loop containing nucleotide triphosphate hydrolases"/>
    <property type="match status" value="1"/>
</dbReference>
<dbReference type="SUPFAM" id="SSF46689">
    <property type="entry name" value="Homeodomain-like"/>
    <property type="match status" value="1"/>
</dbReference>
<dbReference type="PROSITE" id="PS00688">
    <property type="entry name" value="SIGMA54_INTERACT_3"/>
    <property type="match status" value="1"/>
</dbReference>
<dbReference type="PANTHER" id="PTHR32071:SF35">
    <property type="entry name" value="ANAEROBIC NITRIC OXIDE REDUCTASE TRANSCRIPTION REGULATOR NORR"/>
    <property type="match status" value="1"/>
</dbReference>
<dbReference type="InterPro" id="IPR025944">
    <property type="entry name" value="Sigma_54_int_dom_CS"/>
</dbReference>
<keyword evidence="4" id="KW-0238">DNA-binding</keyword>
<dbReference type="InterPro" id="IPR058031">
    <property type="entry name" value="AAA_lid_NorR"/>
</dbReference>
<comment type="caution">
    <text evidence="8">The sequence shown here is derived from an EMBL/GenBank/DDBJ whole genome shotgun (WGS) entry which is preliminary data.</text>
</comment>
<evidence type="ECO:0000256" key="2">
    <source>
        <dbReference type="ARBA" id="ARBA00022840"/>
    </source>
</evidence>
<dbReference type="Pfam" id="PF00158">
    <property type="entry name" value="Sigma54_activat"/>
    <property type="match status" value="1"/>
</dbReference>
<dbReference type="PROSITE" id="PS00676">
    <property type="entry name" value="SIGMA54_INTERACT_2"/>
    <property type="match status" value="1"/>
</dbReference>
<dbReference type="SMART" id="SM00382">
    <property type="entry name" value="AAA"/>
    <property type="match status" value="1"/>
</dbReference>
<evidence type="ECO:0000256" key="5">
    <source>
        <dbReference type="ARBA" id="ARBA00023163"/>
    </source>
</evidence>
<dbReference type="Pfam" id="PF25601">
    <property type="entry name" value="AAA_lid_14"/>
    <property type="match status" value="1"/>
</dbReference>
<gene>
    <name evidence="8" type="primary">norR</name>
    <name evidence="8" type="ORF">KGQ91_05730</name>
</gene>
<keyword evidence="2" id="KW-0067">ATP-binding</keyword>
<keyword evidence="5" id="KW-0804">Transcription</keyword>
<dbReference type="InterPro" id="IPR002078">
    <property type="entry name" value="Sigma_54_int"/>
</dbReference>
<dbReference type="Proteomes" id="UP001319883">
    <property type="component" value="Unassembled WGS sequence"/>
</dbReference>
<keyword evidence="1" id="KW-0547">Nucleotide-binding</keyword>